<feature type="transmembrane region" description="Helical" evidence="6">
    <location>
        <begin position="257"/>
        <end position="287"/>
    </location>
</feature>
<keyword evidence="3 6" id="KW-0812">Transmembrane</keyword>
<dbReference type="GO" id="GO:0005886">
    <property type="term" value="C:plasma membrane"/>
    <property type="evidence" value="ECO:0007669"/>
    <property type="project" value="UniProtKB-SubCell"/>
</dbReference>
<sequence length="363" mass="38830">MASLKERLSAKLEELRQRRPALDHVIRMVQHYGEVKGNLQAGAVTYFAFLSFFPILALAFATVGYVSRVYPDAQEDLLKAIEALLPDMVGEGDGQISLTAIEDAAPGIFSVGLLTVLYAGLGWLSAMRDALRVVFEEPLTEQPNFFVGKGRDLLTMVTLGLVLMLSVAVSSVVTTLAEPILEFLGLGIGAEPLLWALAMALGLAASSVLFFALFRLLADPDEPTRALWAGALLGAVGFEALKQLSRFLLAGTAERPAFQAFGIALILVVWINYFSRVVMFAAAWAFTDPASRAARERAEWERAHSASVPEGPATGPAVVNGAEASEQQPVLARARSGGVPFAAGSAAALAAVAYARRRRDGRR</sequence>
<reference evidence="7" key="1">
    <citation type="submission" date="2020-09" db="EMBL/GenBank/DDBJ databases">
        <title>Nocardioides sp. strain MJB4 16S ribosomal RNA gene Genome sequencing and assembly.</title>
        <authorList>
            <person name="Kim I."/>
        </authorList>
    </citation>
    <scope>NUCLEOTIDE SEQUENCE</scope>
    <source>
        <strain evidence="7">MJB4</strain>
    </source>
</reference>
<feature type="transmembrane region" description="Helical" evidence="6">
    <location>
        <begin position="46"/>
        <end position="67"/>
    </location>
</feature>
<proteinExistence type="predicted"/>
<evidence type="ECO:0000256" key="2">
    <source>
        <dbReference type="ARBA" id="ARBA00022475"/>
    </source>
</evidence>
<feature type="transmembrane region" description="Helical" evidence="6">
    <location>
        <begin position="153"/>
        <end position="173"/>
    </location>
</feature>
<comment type="subcellular location">
    <subcellularLocation>
        <location evidence="1">Cell membrane</location>
        <topology evidence="1">Multi-pass membrane protein</topology>
    </subcellularLocation>
</comment>
<evidence type="ECO:0000313" key="8">
    <source>
        <dbReference type="Proteomes" id="UP000616839"/>
    </source>
</evidence>
<dbReference type="PANTHER" id="PTHR30213">
    <property type="entry name" value="INNER MEMBRANE PROTEIN YHJD"/>
    <property type="match status" value="1"/>
</dbReference>
<dbReference type="EMBL" id="JACYXZ010000001">
    <property type="protein sequence ID" value="MBD8868650.1"/>
    <property type="molecule type" value="Genomic_DNA"/>
</dbReference>
<dbReference type="Proteomes" id="UP000616839">
    <property type="component" value="Unassembled WGS sequence"/>
</dbReference>
<evidence type="ECO:0000256" key="3">
    <source>
        <dbReference type="ARBA" id="ARBA00022692"/>
    </source>
</evidence>
<evidence type="ECO:0000256" key="4">
    <source>
        <dbReference type="ARBA" id="ARBA00022989"/>
    </source>
</evidence>
<keyword evidence="4 6" id="KW-1133">Transmembrane helix</keyword>
<evidence type="ECO:0000256" key="1">
    <source>
        <dbReference type="ARBA" id="ARBA00004651"/>
    </source>
</evidence>
<keyword evidence="8" id="KW-1185">Reference proteome</keyword>
<dbReference type="PANTHER" id="PTHR30213:SF1">
    <property type="entry name" value="INNER MEMBRANE PROTEIN YHJD"/>
    <property type="match status" value="1"/>
</dbReference>
<accession>A0A927PZ86</accession>
<dbReference type="Pfam" id="PF03631">
    <property type="entry name" value="Virul_fac_BrkB"/>
    <property type="match status" value="1"/>
</dbReference>
<dbReference type="AlphaFoldDB" id="A0A927PZ86"/>
<feature type="transmembrane region" description="Helical" evidence="6">
    <location>
        <begin position="226"/>
        <end position="245"/>
    </location>
</feature>
<name>A0A927PZ86_9ACTN</name>
<keyword evidence="2" id="KW-1003">Cell membrane</keyword>
<feature type="transmembrane region" description="Helical" evidence="6">
    <location>
        <begin position="193"/>
        <end position="214"/>
    </location>
</feature>
<evidence type="ECO:0000256" key="5">
    <source>
        <dbReference type="ARBA" id="ARBA00023136"/>
    </source>
</evidence>
<evidence type="ECO:0000313" key="7">
    <source>
        <dbReference type="EMBL" id="MBD8868650.1"/>
    </source>
</evidence>
<keyword evidence="5 6" id="KW-0472">Membrane</keyword>
<dbReference type="InterPro" id="IPR017039">
    <property type="entry name" value="Virul_fac_BrkB"/>
</dbReference>
<evidence type="ECO:0000256" key="6">
    <source>
        <dbReference type="SAM" id="Phobius"/>
    </source>
</evidence>
<dbReference type="RefSeq" id="WP_192140462.1">
    <property type="nucleotide sequence ID" value="NZ_JACYXZ010000001.1"/>
</dbReference>
<feature type="transmembrane region" description="Helical" evidence="6">
    <location>
        <begin position="104"/>
        <end position="124"/>
    </location>
</feature>
<comment type="caution">
    <text evidence="7">The sequence shown here is derived from an EMBL/GenBank/DDBJ whole genome shotgun (WGS) entry which is preliminary data.</text>
</comment>
<organism evidence="7 8">
    <name type="scientific">Nocardioides donggukensis</name>
    <dbReference type="NCBI Taxonomy" id="2774019"/>
    <lineage>
        <taxon>Bacteria</taxon>
        <taxon>Bacillati</taxon>
        <taxon>Actinomycetota</taxon>
        <taxon>Actinomycetes</taxon>
        <taxon>Propionibacteriales</taxon>
        <taxon>Nocardioidaceae</taxon>
        <taxon>Nocardioides</taxon>
    </lineage>
</organism>
<gene>
    <name evidence="7" type="ORF">IE331_03335</name>
</gene>
<protein>
    <submittedName>
        <fullName evidence="7">YihY/virulence factor BrkB family protein</fullName>
    </submittedName>
</protein>